<name>A0A1I2FFP4_9BACT</name>
<dbReference type="Proteomes" id="UP000198964">
    <property type="component" value="Unassembled WGS sequence"/>
</dbReference>
<dbReference type="InterPro" id="IPR012657">
    <property type="entry name" value="23S_rRNA-intervening_sequence"/>
</dbReference>
<dbReference type="CDD" id="cd16377">
    <property type="entry name" value="23S_rRNA_IVP_like"/>
    <property type="match status" value="1"/>
</dbReference>
<organism evidence="1 2">
    <name type="scientific">Sunxiuqinia elliptica</name>
    <dbReference type="NCBI Taxonomy" id="655355"/>
    <lineage>
        <taxon>Bacteria</taxon>
        <taxon>Pseudomonadati</taxon>
        <taxon>Bacteroidota</taxon>
        <taxon>Bacteroidia</taxon>
        <taxon>Marinilabiliales</taxon>
        <taxon>Prolixibacteraceae</taxon>
        <taxon>Sunxiuqinia</taxon>
    </lineage>
</organism>
<dbReference type="STRING" id="655355.SAMN05216283_102457"/>
<protein>
    <submittedName>
        <fullName evidence="1">Four helix bundle protein</fullName>
    </submittedName>
</protein>
<reference evidence="1 2" key="1">
    <citation type="submission" date="2016-10" db="EMBL/GenBank/DDBJ databases">
        <authorList>
            <person name="de Groot N.N."/>
        </authorList>
    </citation>
    <scope>NUCLEOTIDE SEQUENCE [LARGE SCALE GENOMIC DNA]</scope>
    <source>
        <strain evidence="1 2">CGMCC 1.9156</strain>
    </source>
</reference>
<dbReference type="SUPFAM" id="SSF158446">
    <property type="entry name" value="IVS-encoded protein-like"/>
    <property type="match status" value="1"/>
</dbReference>
<dbReference type="EMBL" id="FONW01000002">
    <property type="protein sequence ID" value="SFF03577.1"/>
    <property type="molecule type" value="Genomic_DNA"/>
</dbReference>
<dbReference type="PANTHER" id="PTHR38471">
    <property type="entry name" value="FOUR HELIX BUNDLE PROTEIN"/>
    <property type="match status" value="1"/>
</dbReference>
<dbReference type="RefSeq" id="WP_093919113.1">
    <property type="nucleotide sequence ID" value="NZ_FONW01000002.1"/>
</dbReference>
<sequence length="121" mass="13990">MKTYKEFIAWQKAMAFVTDVYKTTLNFPKEELFGLTSQIRRAAVSIPSNFAEGFGRKGNNEFIRYIRISISSLYECQTQLEISNNIGYLNSSDFKLLYEQTKEIEALLRGLEKNLLNKLST</sequence>
<dbReference type="PANTHER" id="PTHR38471:SF2">
    <property type="entry name" value="FOUR HELIX BUNDLE PROTEIN"/>
    <property type="match status" value="1"/>
</dbReference>
<dbReference type="Gene3D" id="1.20.1440.60">
    <property type="entry name" value="23S rRNA-intervening sequence"/>
    <property type="match status" value="1"/>
</dbReference>
<evidence type="ECO:0000313" key="1">
    <source>
        <dbReference type="EMBL" id="SFF03577.1"/>
    </source>
</evidence>
<dbReference type="NCBIfam" id="TIGR02436">
    <property type="entry name" value="four helix bundle protein"/>
    <property type="match status" value="1"/>
</dbReference>
<keyword evidence="2" id="KW-1185">Reference proteome</keyword>
<dbReference type="InterPro" id="IPR036583">
    <property type="entry name" value="23S_rRNA_IVS_sf"/>
</dbReference>
<dbReference type="AlphaFoldDB" id="A0A1I2FFP4"/>
<proteinExistence type="predicted"/>
<gene>
    <name evidence="1" type="ORF">SAMN05216283_102457</name>
</gene>
<dbReference type="Pfam" id="PF05635">
    <property type="entry name" value="23S_rRNA_IVP"/>
    <property type="match status" value="1"/>
</dbReference>
<evidence type="ECO:0000313" key="2">
    <source>
        <dbReference type="Proteomes" id="UP000198964"/>
    </source>
</evidence>
<accession>A0A1I2FFP4</accession>